<evidence type="ECO:0000313" key="2">
    <source>
        <dbReference type="EMBL" id="ASU34491.1"/>
    </source>
</evidence>
<feature type="repeat" description="TPR" evidence="1">
    <location>
        <begin position="111"/>
        <end position="144"/>
    </location>
</feature>
<dbReference type="PROSITE" id="PS50005">
    <property type="entry name" value="TPR"/>
    <property type="match status" value="1"/>
</dbReference>
<gene>
    <name evidence="2" type="ORF">MuYL_2604</name>
</gene>
<evidence type="ECO:0000313" key="3">
    <source>
        <dbReference type="Proteomes" id="UP000215002"/>
    </source>
</evidence>
<dbReference type="Proteomes" id="UP000215002">
    <property type="component" value="Chromosome"/>
</dbReference>
<dbReference type="KEGG" id="muc:MuYL_2604"/>
<dbReference type="SUPFAM" id="SSF48452">
    <property type="entry name" value="TPR-like"/>
    <property type="match status" value="1"/>
</dbReference>
<dbReference type="OrthoDB" id="791132at2"/>
<keyword evidence="1" id="KW-0802">TPR repeat</keyword>
<sequence length="173" mass="19940">MSTYYTIEEKYLQATDKLTYGKTPKALQLLNEIVSNDPLYARAHHQLGKIYYYDIEDYQTAGYHFKTCMELEPAFPGNYFHYLTLVVFLNMEKQVTLIAEKALATPGVDVAEIYDLLGLSAEKNRHFEKALKAYNDAFEMVTDTVERARVEESIKRVTAKMQKSNAVSYHLTD</sequence>
<evidence type="ECO:0000256" key="1">
    <source>
        <dbReference type="PROSITE-ProRule" id="PRU00339"/>
    </source>
</evidence>
<dbReference type="AlphaFoldDB" id="A0A223NY41"/>
<name>A0A223NY41_9SPHI</name>
<keyword evidence="3" id="KW-1185">Reference proteome</keyword>
<protein>
    <submittedName>
        <fullName evidence="2">Uncharacterized protein</fullName>
    </submittedName>
</protein>
<organism evidence="2 3">
    <name type="scientific">Mucilaginibacter xinganensis</name>
    <dbReference type="NCBI Taxonomy" id="1234841"/>
    <lineage>
        <taxon>Bacteria</taxon>
        <taxon>Pseudomonadati</taxon>
        <taxon>Bacteroidota</taxon>
        <taxon>Sphingobacteriia</taxon>
        <taxon>Sphingobacteriales</taxon>
        <taxon>Sphingobacteriaceae</taxon>
        <taxon>Mucilaginibacter</taxon>
    </lineage>
</organism>
<dbReference type="RefSeq" id="WP_094570839.1">
    <property type="nucleotide sequence ID" value="NZ_CP022743.1"/>
</dbReference>
<dbReference type="Gene3D" id="1.25.40.10">
    <property type="entry name" value="Tetratricopeptide repeat domain"/>
    <property type="match status" value="1"/>
</dbReference>
<accession>A0A223NY41</accession>
<dbReference type="EMBL" id="CP022743">
    <property type="protein sequence ID" value="ASU34491.1"/>
    <property type="molecule type" value="Genomic_DNA"/>
</dbReference>
<proteinExistence type="predicted"/>
<dbReference type="InterPro" id="IPR011990">
    <property type="entry name" value="TPR-like_helical_dom_sf"/>
</dbReference>
<reference evidence="2 3" key="1">
    <citation type="submission" date="2017-08" db="EMBL/GenBank/DDBJ databases">
        <title>Complete genome sequence of Mucilaginibacter sp. strain BJC16-A31.</title>
        <authorList>
            <consortium name="Henan University of Science and Technology"/>
            <person name="You X."/>
        </authorList>
    </citation>
    <scope>NUCLEOTIDE SEQUENCE [LARGE SCALE GENOMIC DNA]</scope>
    <source>
        <strain evidence="2 3">BJC16-A31</strain>
    </source>
</reference>
<dbReference type="InterPro" id="IPR019734">
    <property type="entry name" value="TPR_rpt"/>
</dbReference>